<evidence type="ECO:0000313" key="3">
    <source>
        <dbReference type="EMBL" id="QLG71235.1"/>
    </source>
</evidence>
<dbReference type="GeneID" id="59234896"/>
<dbReference type="AlphaFoldDB" id="A0A7H9AXX0"/>
<sequence>MTRTEGLYVLGYGSLIYKPPPHYTHRILAIIHGFVRRFWQSSTDHRGVPALPGRVATLVSYEDIVRTPAFMRDLQLHDKISDIQGPDDLTTIGVVYYIPPEHADEVRRYLDVREQGGYTQHEVNVHLETSPDQEGELEHLLQELPSHPKSARKILQTTVYIGTIDNVSFVGQEDIKSTARTISKAKGPSGTNYAYLKMLHNALEQMPIFHNNTRVNDLYLESLLRQVESLEQEESC</sequence>
<accession>A0A7H9AXX0</accession>
<dbReference type="InterPro" id="IPR013024">
    <property type="entry name" value="GGCT-like"/>
</dbReference>
<dbReference type="EC" id="4.3.2.7" evidence="1"/>
<dbReference type="GO" id="GO:0005737">
    <property type="term" value="C:cytoplasm"/>
    <property type="evidence" value="ECO:0007669"/>
    <property type="project" value="TreeGrafter"/>
</dbReference>
<dbReference type="OrthoDB" id="1933483at2759"/>
<name>A0A7H9AXX0_ZYGMR</name>
<dbReference type="Proteomes" id="UP000509704">
    <property type="component" value="Chromosome 2"/>
</dbReference>
<dbReference type="PANTHER" id="PTHR12192">
    <property type="entry name" value="CATION TRANSPORT PROTEIN CHAC-RELATED"/>
    <property type="match status" value="1"/>
</dbReference>
<evidence type="ECO:0000256" key="2">
    <source>
        <dbReference type="ARBA" id="ARBA00023239"/>
    </source>
</evidence>
<dbReference type="PANTHER" id="PTHR12192:SF2">
    <property type="entry name" value="GLUTATHIONE-SPECIFIC GAMMA-GLUTAMYLCYCLOTRANSFERASE 2"/>
    <property type="match status" value="1"/>
</dbReference>
<dbReference type="CDD" id="cd06661">
    <property type="entry name" value="GGCT_like"/>
    <property type="match status" value="1"/>
</dbReference>
<proteinExistence type="predicted"/>
<dbReference type="EMBL" id="CP058605">
    <property type="protein sequence ID" value="QLG71235.1"/>
    <property type="molecule type" value="Genomic_DNA"/>
</dbReference>
<reference evidence="3 4" key="1">
    <citation type="submission" date="2020-07" db="EMBL/GenBank/DDBJ databases">
        <title>The yeast mating-type switching endonuclease HO is a domesticated member of an unorthodox homing genetic element family.</title>
        <authorList>
            <person name="Coughlan A.Y."/>
            <person name="Lombardi L."/>
            <person name="Braun-Galleani S."/>
            <person name="Martos A.R."/>
            <person name="Galeote V."/>
            <person name="Bigey F."/>
            <person name="Dequin S."/>
            <person name="Byrne K.P."/>
            <person name="Wolfe K.H."/>
        </authorList>
    </citation>
    <scope>NUCLEOTIDE SEQUENCE [LARGE SCALE GENOMIC DNA]</scope>
    <source>
        <strain evidence="3 4">NRRL Y-6702</strain>
    </source>
</reference>
<dbReference type="KEGG" id="zmk:HG535_0B02740"/>
<evidence type="ECO:0000313" key="4">
    <source>
        <dbReference type="Proteomes" id="UP000509704"/>
    </source>
</evidence>
<protein>
    <recommendedName>
        <fullName evidence="1">glutathione-specific gamma-glutamylcyclotransferase</fullName>
        <ecNumber evidence="1">4.3.2.7</ecNumber>
    </recommendedName>
</protein>
<dbReference type="GO" id="GO:0006751">
    <property type="term" value="P:glutathione catabolic process"/>
    <property type="evidence" value="ECO:0007669"/>
    <property type="project" value="InterPro"/>
</dbReference>
<dbReference type="GO" id="GO:0061928">
    <property type="term" value="F:glutathione specific gamma-glutamylcyclotransferase activity"/>
    <property type="evidence" value="ECO:0007669"/>
    <property type="project" value="UniProtKB-EC"/>
</dbReference>
<evidence type="ECO:0000256" key="1">
    <source>
        <dbReference type="ARBA" id="ARBA00012344"/>
    </source>
</evidence>
<gene>
    <name evidence="3" type="ORF">HG535_0B02740</name>
</gene>
<dbReference type="InterPro" id="IPR006840">
    <property type="entry name" value="ChaC"/>
</dbReference>
<keyword evidence="4" id="KW-1185">Reference proteome</keyword>
<keyword evidence="2" id="KW-0456">Lyase</keyword>
<dbReference type="RefSeq" id="XP_037142963.1">
    <property type="nucleotide sequence ID" value="XM_037287068.1"/>
</dbReference>
<dbReference type="Pfam" id="PF04752">
    <property type="entry name" value="ChaC"/>
    <property type="match status" value="1"/>
</dbReference>
<organism evidence="3 4">
    <name type="scientific">Zygotorulaspora mrakii</name>
    <name type="common">Zygosaccharomyces mrakii</name>
    <dbReference type="NCBI Taxonomy" id="42260"/>
    <lineage>
        <taxon>Eukaryota</taxon>
        <taxon>Fungi</taxon>
        <taxon>Dikarya</taxon>
        <taxon>Ascomycota</taxon>
        <taxon>Saccharomycotina</taxon>
        <taxon>Saccharomycetes</taxon>
        <taxon>Saccharomycetales</taxon>
        <taxon>Saccharomycetaceae</taxon>
        <taxon>Zygotorulaspora</taxon>
    </lineage>
</organism>